<dbReference type="EMBL" id="FOUI01000016">
    <property type="protein sequence ID" value="SFM81179.1"/>
    <property type="molecule type" value="Genomic_DNA"/>
</dbReference>
<accession>A0A1I4TWZ6</accession>
<dbReference type="GO" id="GO:0016740">
    <property type="term" value="F:transferase activity"/>
    <property type="evidence" value="ECO:0007669"/>
    <property type="project" value="UniProtKB-KW"/>
</dbReference>
<feature type="domain" description="Polymerase beta nucleotidyltransferase" evidence="1">
    <location>
        <begin position="20"/>
        <end position="105"/>
    </location>
</feature>
<dbReference type="CDD" id="cd05403">
    <property type="entry name" value="NT_KNTase_like"/>
    <property type="match status" value="1"/>
</dbReference>
<evidence type="ECO:0000313" key="2">
    <source>
        <dbReference type="EMBL" id="SFM81179.1"/>
    </source>
</evidence>
<sequence length="112" mass="12653">MSHLQDTGLPESAIQALCGLFSQWPAIESVWLYGSRAKGNWRPGSDIDLSIRDNGLSLSDLMALENRIDDLLLPWMVDLSRYADIDNPQLREHIDRVGLCFYQRATEHAANP</sequence>
<evidence type="ECO:0000313" key="3">
    <source>
        <dbReference type="Proteomes" id="UP000243629"/>
    </source>
</evidence>
<gene>
    <name evidence="2" type="ORF">SAMN05216217_11664</name>
</gene>
<name>A0A1I4TWZ6_9GAMM</name>
<reference evidence="3" key="1">
    <citation type="submission" date="2016-10" db="EMBL/GenBank/DDBJ databases">
        <authorList>
            <person name="Varghese N."/>
            <person name="Submissions S."/>
        </authorList>
    </citation>
    <scope>NUCLEOTIDE SEQUENCE [LARGE SCALE GENOMIC DNA]</scope>
    <source>
        <strain evidence="3">DSM 24213</strain>
    </source>
</reference>
<dbReference type="AlphaFoldDB" id="A0A1I4TWZ6"/>
<dbReference type="InterPro" id="IPR043519">
    <property type="entry name" value="NT_sf"/>
</dbReference>
<dbReference type="RefSeq" id="WP_093478177.1">
    <property type="nucleotide sequence ID" value="NZ_FOUI01000016.1"/>
</dbReference>
<protein>
    <submittedName>
        <fullName evidence="2">Predicted nucleotidyltransferase</fullName>
    </submittedName>
</protein>
<dbReference type="InterPro" id="IPR041633">
    <property type="entry name" value="Polbeta"/>
</dbReference>
<evidence type="ECO:0000259" key="1">
    <source>
        <dbReference type="Pfam" id="PF18765"/>
    </source>
</evidence>
<keyword evidence="3" id="KW-1185">Reference proteome</keyword>
<proteinExistence type="predicted"/>
<dbReference type="OrthoDB" id="9803106at2"/>
<keyword evidence="2" id="KW-0808">Transferase</keyword>
<dbReference type="SUPFAM" id="SSF81301">
    <property type="entry name" value="Nucleotidyltransferase"/>
    <property type="match status" value="1"/>
</dbReference>
<dbReference type="Gene3D" id="3.30.460.10">
    <property type="entry name" value="Beta Polymerase, domain 2"/>
    <property type="match status" value="1"/>
</dbReference>
<dbReference type="Pfam" id="PF18765">
    <property type="entry name" value="Polbeta"/>
    <property type="match status" value="1"/>
</dbReference>
<dbReference type="STRING" id="1720063.SAMN05216217_11664"/>
<dbReference type="Proteomes" id="UP000243629">
    <property type="component" value="Unassembled WGS sequence"/>
</dbReference>
<organism evidence="2 3">
    <name type="scientific">Halopseudomonas yangmingensis</name>
    <dbReference type="NCBI Taxonomy" id="1720063"/>
    <lineage>
        <taxon>Bacteria</taxon>
        <taxon>Pseudomonadati</taxon>
        <taxon>Pseudomonadota</taxon>
        <taxon>Gammaproteobacteria</taxon>
        <taxon>Pseudomonadales</taxon>
        <taxon>Pseudomonadaceae</taxon>
        <taxon>Halopseudomonas</taxon>
    </lineage>
</organism>